<dbReference type="InParanoid" id="A0A3P7FEI6"/>
<reference evidence="1 2" key="1">
    <citation type="submission" date="2018-11" db="EMBL/GenBank/DDBJ databases">
        <authorList>
            <consortium name="Pathogen Informatics"/>
        </authorList>
    </citation>
    <scope>NUCLEOTIDE SEQUENCE [LARGE SCALE GENOMIC DNA]</scope>
</reference>
<protein>
    <submittedName>
        <fullName evidence="1">Uncharacterized protein</fullName>
    </submittedName>
</protein>
<dbReference type="Proteomes" id="UP000270924">
    <property type="component" value="Unassembled WGS sequence"/>
</dbReference>
<accession>A0A3P7FEI6</accession>
<proteinExistence type="predicted"/>
<name>A0A3P7FEI6_WUCBA</name>
<keyword evidence="2" id="KW-1185">Reference proteome</keyword>
<sequence length="75" mass="7900">MQGAPNFDQDEKSQAFALGNQTMKALHELAIRVSALAAVGAIVPTSAQGQEQLRQLEALAGAITWICPVEPGVKL</sequence>
<evidence type="ECO:0000313" key="1">
    <source>
        <dbReference type="EMBL" id="VDM09258.1"/>
    </source>
</evidence>
<gene>
    <name evidence="1" type="ORF">WBA_LOCUS2644</name>
</gene>
<dbReference type="EMBL" id="UYWW01000761">
    <property type="protein sequence ID" value="VDM09258.1"/>
    <property type="molecule type" value="Genomic_DNA"/>
</dbReference>
<evidence type="ECO:0000313" key="2">
    <source>
        <dbReference type="Proteomes" id="UP000270924"/>
    </source>
</evidence>
<organism evidence="1 2">
    <name type="scientific">Wuchereria bancrofti</name>
    <dbReference type="NCBI Taxonomy" id="6293"/>
    <lineage>
        <taxon>Eukaryota</taxon>
        <taxon>Metazoa</taxon>
        <taxon>Ecdysozoa</taxon>
        <taxon>Nematoda</taxon>
        <taxon>Chromadorea</taxon>
        <taxon>Rhabditida</taxon>
        <taxon>Spirurina</taxon>
        <taxon>Spiruromorpha</taxon>
        <taxon>Filarioidea</taxon>
        <taxon>Onchocercidae</taxon>
        <taxon>Wuchereria</taxon>
    </lineage>
</organism>
<dbReference type="AlphaFoldDB" id="A0A3P7FEI6"/>